<gene>
    <name evidence="2" type="ORF">JQC75_03865</name>
</gene>
<dbReference type="Proteomes" id="UP000596252">
    <property type="component" value="Chromosome"/>
</dbReference>
<organism evidence="2 3">
    <name type="scientific">Shewanella litorisediminis</name>
    <dbReference type="NCBI Taxonomy" id="1173586"/>
    <lineage>
        <taxon>Bacteria</taxon>
        <taxon>Pseudomonadati</taxon>
        <taxon>Pseudomonadota</taxon>
        <taxon>Gammaproteobacteria</taxon>
        <taxon>Alteromonadales</taxon>
        <taxon>Shewanellaceae</taxon>
        <taxon>Shewanella</taxon>
    </lineage>
</organism>
<evidence type="ECO:0008006" key="4">
    <source>
        <dbReference type="Google" id="ProtNLM"/>
    </source>
</evidence>
<proteinExistence type="predicted"/>
<keyword evidence="1" id="KW-0732">Signal</keyword>
<reference evidence="2 3" key="1">
    <citation type="journal article" date="2012" name="Antonie Van Leeuwenhoek">
        <title>Shewanella litorisediminis sp. nov., a gammaproteobacterium isolated from a tidal flat sediment.</title>
        <authorList>
            <person name="Lee M.H."/>
            <person name="Yoon J.H."/>
        </authorList>
    </citation>
    <scope>NUCLEOTIDE SEQUENCE [LARGE SCALE GENOMIC DNA]</scope>
    <source>
        <strain evidence="2 3">SMK1-12</strain>
    </source>
</reference>
<dbReference type="RefSeq" id="WP_203326168.1">
    <property type="nucleotide sequence ID" value="NZ_CP069213.1"/>
</dbReference>
<evidence type="ECO:0000256" key="1">
    <source>
        <dbReference type="SAM" id="SignalP"/>
    </source>
</evidence>
<protein>
    <recommendedName>
        <fullName evidence="4">Adhesin domain-containing protein</fullName>
    </recommendedName>
</protein>
<dbReference type="EMBL" id="CP069213">
    <property type="protein sequence ID" value="QRH02569.1"/>
    <property type="molecule type" value="Genomic_DNA"/>
</dbReference>
<feature type="chain" id="PRO_5045973116" description="Adhesin domain-containing protein" evidence="1">
    <location>
        <begin position="22"/>
        <end position="258"/>
    </location>
</feature>
<evidence type="ECO:0000313" key="2">
    <source>
        <dbReference type="EMBL" id="QRH02569.1"/>
    </source>
</evidence>
<name>A0ABX7G5J7_9GAMM</name>
<sequence>MKIIASLTALSLVFASAAALADERQQLSVSANGLTSLNVEAGAGSFKLTGSDTSEVLAVADIYHPKGEKPEFTLEVRGSTAYLVAKFPESYSFSGKSPYINVTVTVPQSMMLDIKDGSGDIDIRGLTSDIRVNDGSGNLVIEGGNQVSINDGSGDLTLTNSAGGVDINDGSGNITVSDISGSADINDGSGDIRVTGVMGNAKIQDGSGNIFVDQTKGKVEITDGSGNINVKNAGGLIIHSDGSGSVNTANIQGDVILR</sequence>
<evidence type="ECO:0000313" key="3">
    <source>
        <dbReference type="Proteomes" id="UP000596252"/>
    </source>
</evidence>
<accession>A0ABX7G5J7</accession>
<feature type="signal peptide" evidence="1">
    <location>
        <begin position="1"/>
        <end position="21"/>
    </location>
</feature>
<keyword evidence="3" id="KW-1185">Reference proteome</keyword>